<evidence type="ECO:0000313" key="1">
    <source>
        <dbReference type="EMBL" id="KAK3865655.1"/>
    </source>
</evidence>
<name>A0AAE1F299_PETCI</name>
<dbReference type="Proteomes" id="UP001286313">
    <property type="component" value="Unassembled WGS sequence"/>
</dbReference>
<dbReference type="AlphaFoldDB" id="A0AAE1F299"/>
<sequence length="147" mass="16813">MDQVQDYPTPKGVSSLCPDHNCTCSQECAVTTRAGADKSPDRHVKPLRCLDFKKGLQFTSVELRREQQSDSDLQRWREYALHGHYVGSKQKFRFQMKQGLLYRVFDKKGESTSRLNKQLHTSAKLRHIVLAINTASSAYETHGCPQE</sequence>
<organism evidence="1 2">
    <name type="scientific">Petrolisthes cinctipes</name>
    <name type="common">Flat porcelain crab</name>
    <dbReference type="NCBI Taxonomy" id="88211"/>
    <lineage>
        <taxon>Eukaryota</taxon>
        <taxon>Metazoa</taxon>
        <taxon>Ecdysozoa</taxon>
        <taxon>Arthropoda</taxon>
        <taxon>Crustacea</taxon>
        <taxon>Multicrustacea</taxon>
        <taxon>Malacostraca</taxon>
        <taxon>Eumalacostraca</taxon>
        <taxon>Eucarida</taxon>
        <taxon>Decapoda</taxon>
        <taxon>Pleocyemata</taxon>
        <taxon>Anomura</taxon>
        <taxon>Galatheoidea</taxon>
        <taxon>Porcellanidae</taxon>
        <taxon>Petrolisthes</taxon>
    </lineage>
</organism>
<accession>A0AAE1F299</accession>
<keyword evidence="2" id="KW-1185">Reference proteome</keyword>
<evidence type="ECO:0000313" key="2">
    <source>
        <dbReference type="Proteomes" id="UP001286313"/>
    </source>
</evidence>
<protein>
    <submittedName>
        <fullName evidence="1">Uncharacterized protein</fullName>
    </submittedName>
</protein>
<gene>
    <name evidence="1" type="ORF">Pcinc_028749</name>
</gene>
<proteinExistence type="predicted"/>
<reference evidence="1" key="1">
    <citation type="submission" date="2023-10" db="EMBL/GenBank/DDBJ databases">
        <title>Genome assemblies of two species of porcelain crab, Petrolisthes cinctipes and Petrolisthes manimaculis (Anomura: Porcellanidae).</title>
        <authorList>
            <person name="Angst P."/>
        </authorList>
    </citation>
    <scope>NUCLEOTIDE SEQUENCE</scope>
    <source>
        <strain evidence="1">PB745_01</strain>
        <tissue evidence="1">Gill</tissue>
    </source>
</reference>
<comment type="caution">
    <text evidence="1">The sequence shown here is derived from an EMBL/GenBank/DDBJ whole genome shotgun (WGS) entry which is preliminary data.</text>
</comment>
<dbReference type="EMBL" id="JAWQEG010003541">
    <property type="protein sequence ID" value="KAK3865655.1"/>
    <property type="molecule type" value="Genomic_DNA"/>
</dbReference>